<protein>
    <submittedName>
        <fullName evidence="2">Hypothetical_protein</fullName>
    </submittedName>
</protein>
<feature type="transmembrane region" description="Helical" evidence="1">
    <location>
        <begin position="31"/>
        <end position="47"/>
    </location>
</feature>
<dbReference type="Proteomes" id="UP001642409">
    <property type="component" value="Unassembled WGS sequence"/>
</dbReference>
<feature type="transmembrane region" description="Helical" evidence="1">
    <location>
        <begin position="53"/>
        <end position="73"/>
    </location>
</feature>
<gene>
    <name evidence="2" type="ORF">HINF_LOCUS10008</name>
</gene>
<evidence type="ECO:0000313" key="3">
    <source>
        <dbReference type="Proteomes" id="UP001642409"/>
    </source>
</evidence>
<organism evidence="2 3">
    <name type="scientific">Hexamita inflata</name>
    <dbReference type="NCBI Taxonomy" id="28002"/>
    <lineage>
        <taxon>Eukaryota</taxon>
        <taxon>Metamonada</taxon>
        <taxon>Diplomonadida</taxon>
        <taxon>Hexamitidae</taxon>
        <taxon>Hexamitinae</taxon>
        <taxon>Hexamita</taxon>
    </lineage>
</organism>
<sequence>MKLIIKNVSVFIPYNILTLCATYRRQILRSNMLLFAGLYQYFYYLHFNGCNTLYLLACVPLNSMFVFCSYSIIYKNCYSTVELIIKVEENILPQNDCILQRVCLRQLSVMCVEMVISDELSEDYILLYQMPVYILDVLNFGISNNTNYLNKSLNNQQYYQK</sequence>
<reference evidence="2 3" key="1">
    <citation type="submission" date="2024-07" db="EMBL/GenBank/DDBJ databases">
        <authorList>
            <person name="Akdeniz Z."/>
        </authorList>
    </citation>
    <scope>NUCLEOTIDE SEQUENCE [LARGE SCALE GENOMIC DNA]</scope>
</reference>
<accession>A0ABP1H947</accession>
<keyword evidence="1" id="KW-1133">Transmembrane helix</keyword>
<name>A0ABP1H947_9EUKA</name>
<keyword evidence="1" id="KW-0812">Transmembrane</keyword>
<evidence type="ECO:0000313" key="2">
    <source>
        <dbReference type="EMBL" id="CAL5987669.1"/>
    </source>
</evidence>
<evidence type="ECO:0000256" key="1">
    <source>
        <dbReference type="SAM" id="Phobius"/>
    </source>
</evidence>
<keyword evidence="1" id="KW-0472">Membrane</keyword>
<comment type="caution">
    <text evidence="2">The sequence shown here is derived from an EMBL/GenBank/DDBJ whole genome shotgun (WGS) entry which is preliminary data.</text>
</comment>
<dbReference type="EMBL" id="CAXDID020000021">
    <property type="protein sequence ID" value="CAL5987669.1"/>
    <property type="molecule type" value="Genomic_DNA"/>
</dbReference>
<keyword evidence="3" id="KW-1185">Reference proteome</keyword>
<proteinExistence type="predicted"/>